<protein>
    <submittedName>
        <fullName evidence="1">Uncharacterized protein</fullName>
    </submittedName>
</protein>
<organism evidence="1 2">
    <name type="scientific">Youngiibacter fragilis 232.1</name>
    <dbReference type="NCBI Taxonomy" id="994573"/>
    <lineage>
        <taxon>Bacteria</taxon>
        <taxon>Bacillati</taxon>
        <taxon>Bacillota</taxon>
        <taxon>Clostridia</taxon>
        <taxon>Eubacteriales</taxon>
        <taxon>Clostridiaceae</taxon>
        <taxon>Youngiibacter</taxon>
    </lineage>
</organism>
<dbReference type="EMBL" id="AXUN02000041">
    <property type="protein sequence ID" value="ETA82117.1"/>
    <property type="molecule type" value="Genomic_DNA"/>
</dbReference>
<evidence type="ECO:0000313" key="1">
    <source>
        <dbReference type="EMBL" id="ETA82117.1"/>
    </source>
</evidence>
<comment type="caution">
    <text evidence="1">The sequence shown here is derived from an EMBL/GenBank/DDBJ whole genome shotgun (WGS) entry which is preliminary data.</text>
</comment>
<keyword evidence="2" id="KW-1185">Reference proteome</keyword>
<proteinExistence type="predicted"/>
<dbReference type="RefSeq" id="WP_023384321.1">
    <property type="nucleotide sequence ID" value="NZ_AXUN02000041.1"/>
</dbReference>
<gene>
    <name evidence="1" type="ORF">T472_0202830</name>
</gene>
<name>V7IB83_9CLOT</name>
<dbReference type="AlphaFoldDB" id="V7IB83"/>
<dbReference type="STRING" id="994573.T472_0202830"/>
<reference evidence="1 2" key="1">
    <citation type="journal article" date="2014" name="Genome Announc.">
        <title>Genome Sequence of Youngiibacter fragilis, the Type Strain of the Genus Youngiibacter.</title>
        <authorList>
            <person name="Wawrik C.B."/>
            <person name="Callaghan A.V."/>
            <person name="Stamps B.W."/>
            <person name="Wawrik B."/>
        </authorList>
    </citation>
    <scope>NUCLEOTIDE SEQUENCE [LARGE SCALE GENOMIC DNA]</scope>
    <source>
        <strain evidence="1 2">232.1</strain>
    </source>
</reference>
<sequence>MEKLQTKEKVREEMKFAPVAVEDVKKSENEKASLNTVITDFNQFFNFVNLNGSWYRWVSGEYQISKVDSIGETICKYLSMFCEENGISHERFLSINHMITVSHRGVYYLFRTIDGNGDYAAVSIAESRPKSRIIPWNTLSGFIQRKFEEI</sequence>
<accession>V7IB83</accession>
<dbReference type="eggNOG" id="ENOG50346HH">
    <property type="taxonomic scope" value="Bacteria"/>
</dbReference>
<evidence type="ECO:0000313" key="2">
    <source>
        <dbReference type="Proteomes" id="UP000017747"/>
    </source>
</evidence>
<dbReference type="OrthoDB" id="116240at2"/>
<dbReference type="Proteomes" id="UP000017747">
    <property type="component" value="Unassembled WGS sequence"/>
</dbReference>